<evidence type="ECO:0000256" key="1">
    <source>
        <dbReference type="ARBA" id="ARBA00004162"/>
    </source>
</evidence>
<comment type="similarity">
    <text evidence="2 7">Belongs to the ExbD/TolR family.</text>
</comment>
<keyword evidence="6 8" id="KW-0472">Membrane</keyword>
<evidence type="ECO:0000256" key="7">
    <source>
        <dbReference type="RuleBase" id="RU003879"/>
    </source>
</evidence>
<name>A0A3A4QWI3_9BACT</name>
<evidence type="ECO:0000256" key="3">
    <source>
        <dbReference type="ARBA" id="ARBA00022475"/>
    </source>
</evidence>
<dbReference type="EMBL" id="QZJZ01000094">
    <property type="protein sequence ID" value="RJP56486.1"/>
    <property type="molecule type" value="Genomic_DNA"/>
</dbReference>
<gene>
    <name evidence="9" type="ORF">C4541_12200</name>
</gene>
<keyword evidence="4 7" id="KW-0812">Transmembrane</keyword>
<reference evidence="9 10" key="1">
    <citation type="journal article" date="2017" name="ISME J.">
        <title>Energy and carbon metabolisms in a deep terrestrial subsurface fluid microbial community.</title>
        <authorList>
            <person name="Momper L."/>
            <person name="Jungbluth S.P."/>
            <person name="Lee M.D."/>
            <person name="Amend J.P."/>
        </authorList>
    </citation>
    <scope>NUCLEOTIDE SEQUENCE [LARGE SCALE GENOMIC DNA]</scope>
    <source>
        <strain evidence="9">SURF_26</strain>
    </source>
</reference>
<dbReference type="GO" id="GO:0005886">
    <property type="term" value="C:plasma membrane"/>
    <property type="evidence" value="ECO:0007669"/>
    <property type="project" value="UniProtKB-SubCell"/>
</dbReference>
<dbReference type="PANTHER" id="PTHR30558">
    <property type="entry name" value="EXBD MEMBRANE COMPONENT OF PMF-DRIVEN MACROMOLECULE IMPORT SYSTEM"/>
    <property type="match status" value="1"/>
</dbReference>
<dbReference type="AlphaFoldDB" id="A0A3A4QWI3"/>
<evidence type="ECO:0000256" key="8">
    <source>
        <dbReference type="SAM" id="Phobius"/>
    </source>
</evidence>
<dbReference type="Gene3D" id="3.30.420.270">
    <property type="match status" value="1"/>
</dbReference>
<keyword evidence="3" id="KW-1003">Cell membrane</keyword>
<proteinExistence type="inferred from homology"/>
<evidence type="ECO:0000256" key="2">
    <source>
        <dbReference type="ARBA" id="ARBA00005811"/>
    </source>
</evidence>
<evidence type="ECO:0000256" key="5">
    <source>
        <dbReference type="ARBA" id="ARBA00022989"/>
    </source>
</evidence>
<dbReference type="Pfam" id="PF02472">
    <property type="entry name" value="ExbD"/>
    <property type="match status" value="1"/>
</dbReference>
<keyword evidence="5 8" id="KW-1133">Transmembrane helix</keyword>
<evidence type="ECO:0000313" key="10">
    <source>
        <dbReference type="Proteomes" id="UP000266426"/>
    </source>
</evidence>
<protein>
    <submittedName>
        <fullName evidence="9">Biopolymer transporter ExbD</fullName>
    </submittedName>
</protein>
<accession>A0A3A4QWI3</accession>
<dbReference type="Proteomes" id="UP000266426">
    <property type="component" value="Unassembled WGS sequence"/>
</dbReference>
<comment type="subcellular location">
    <subcellularLocation>
        <location evidence="1">Cell membrane</location>
        <topology evidence="1">Single-pass membrane protein</topology>
    </subcellularLocation>
    <subcellularLocation>
        <location evidence="7">Cell membrane</location>
        <topology evidence="7">Single-pass type II membrane protein</topology>
    </subcellularLocation>
</comment>
<feature type="transmembrane region" description="Helical" evidence="8">
    <location>
        <begin position="21"/>
        <end position="40"/>
    </location>
</feature>
<evidence type="ECO:0000313" key="9">
    <source>
        <dbReference type="EMBL" id="RJP56486.1"/>
    </source>
</evidence>
<dbReference type="PANTHER" id="PTHR30558:SF7">
    <property type="entry name" value="TOL-PAL SYSTEM PROTEIN TOLR"/>
    <property type="match status" value="1"/>
</dbReference>
<dbReference type="GO" id="GO:0015031">
    <property type="term" value="P:protein transport"/>
    <property type="evidence" value="ECO:0007669"/>
    <property type="project" value="UniProtKB-KW"/>
</dbReference>
<organism evidence="9 10">
    <name type="scientific">Candidatus Auribacter fodinae</name>
    <dbReference type="NCBI Taxonomy" id="2093366"/>
    <lineage>
        <taxon>Bacteria</taxon>
        <taxon>Pseudomonadati</taxon>
        <taxon>Candidatus Auribacterota</taxon>
        <taxon>Candidatus Auribacteria</taxon>
        <taxon>Candidatus Auribacterales</taxon>
        <taxon>Candidatus Auribacteraceae</taxon>
        <taxon>Candidatus Auribacter</taxon>
    </lineage>
</organism>
<evidence type="ECO:0000256" key="6">
    <source>
        <dbReference type="ARBA" id="ARBA00023136"/>
    </source>
</evidence>
<sequence>MLSQRDEFYKSQALNDINITPLVDVTMVMLIIFILIAPVIEQGITVKLPETSARTMAHEESVTISLSEDKKIFIGNTAVTLPQLEERLISLRESVPNLPVVLRADKGLAYEFIVKVLDTIQKAGITKLGLATSVERVK</sequence>
<evidence type="ECO:0000256" key="4">
    <source>
        <dbReference type="ARBA" id="ARBA00022692"/>
    </source>
</evidence>
<keyword evidence="7" id="KW-0653">Protein transport</keyword>
<keyword evidence="7" id="KW-0813">Transport</keyword>
<dbReference type="InterPro" id="IPR003400">
    <property type="entry name" value="ExbD"/>
</dbReference>
<dbReference type="GO" id="GO:0022857">
    <property type="term" value="F:transmembrane transporter activity"/>
    <property type="evidence" value="ECO:0007669"/>
    <property type="project" value="InterPro"/>
</dbReference>
<comment type="caution">
    <text evidence="9">The sequence shown here is derived from an EMBL/GenBank/DDBJ whole genome shotgun (WGS) entry which is preliminary data.</text>
</comment>